<reference evidence="1 2" key="1">
    <citation type="submission" date="2022-11" db="EMBL/GenBank/DDBJ databases">
        <title>Mycobacterium sp. nov.</title>
        <authorList>
            <person name="Papic B."/>
            <person name="Spicic S."/>
            <person name="Duvnjak S."/>
        </authorList>
    </citation>
    <scope>NUCLEOTIDE SEQUENCE [LARGE SCALE GENOMIC DNA]</scope>
    <source>
        <strain evidence="1 2">CVI_P4</strain>
    </source>
</reference>
<protein>
    <submittedName>
        <fullName evidence="1">Class I SAM-dependent methyltransferase</fullName>
        <ecNumber evidence="1">2.1.1.-</ecNumber>
    </submittedName>
</protein>
<dbReference type="Gene3D" id="3.40.50.150">
    <property type="entry name" value="Vaccinia Virus protein VP39"/>
    <property type="match status" value="1"/>
</dbReference>
<gene>
    <name evidence="1" type="ORF">ORI27_11485</name>
</gene>
<dbReference type="Proteomes" id="UP001300745">
    <property type="component" value="Unassembled WGS sequence"/>
</dbReference>
<dbReference type="SUPFAM" id="SSF53335">
    <property type="entry name" value="S-adenosyl-L-methionine-dependent methyltransferases"/>
    <property type="match status" value="1"/>
</dbReference>
<dbReference type="RefSeq" id="WP_265996963.1">
    <property type="nucleotide sequence ID" value="NZ_JAPJDN010000008.1"/>
</dbReference>
<dbReference type="Pfam" id="PF01209">
    <property type="entry name" value="Ubie_methyltran"/>
    <property type="match status" value="1"/>
</dbReference>
<dbReference type="CDD" id="cd02440">
    <property type="entry name" value="AdoMet_MTases"/>
    <property type="match status" value="1"/>
</dbReference>
<dbReference type="GO" id="GO:0032259">
    <property type="term" value="P:methylation"/>
    <property type="evidence" value="ECO:0007669"/>
    <property type="project" value="UniProtKB-KW"/>
</dbReference>
<name>A0ABT3SCV2_9MYCO</name>
<keyword evidence="1" id="KW-0808">Transferase</keyword>
<comment type="caution">
    <text evidence="1">The sequence shown here is derived from an EMBL/GenBank/DDBJ whole genome shotgun (WGS) entry which is preliminary data.</text>
</comment>
<organism evidence="1 2">
    <name type="scientific">Mycobacterium pinniadriaticum</name>
    <dbReference type="NCBI Taxonomy" id="2994102"/>
    <lineage>
        <taxon>Bacteria</taxon>
        <taxon>Bacillati</taxon>
        <taxon>Actinomycetota</taxon>
        <taxon>Actinomycetes</taxon>
        <taxon>Mycobacteriales</taxon>
        <taxon>Mycobacteriaceae</taxon>
        <taxon>Mycobacterium</taxon>
    </lineage>
</organism>
<dbReference type="PANTHER" id="PTHR43861">
    <property type="entry name" value="TRANS-ACONITATE 2-METHYLTRANSFERASE-RELATED"/>
    <property type="match status" value="1"/>
</dbReference>
<dbReference type="InterPro" id="IPR029063">
    <property type="entry name" value="SAM-dependent_MTases_sf"/>
</dbReference>
<keyword evidence="1" id="KW-0489">Methyltransferase</keyword>
<proteinExistence type="predicted"/>
<dbReference type="PANTHER" id="PTHR43861:SF1">
    <property type="entry name" value="TRANS-ACONITATE 2-METHYLTRANSFERASE"/>
    <property type="match status" value="1"/>
</dbReference>
<dbReference type="EC" id="2.1.1.-" evidence="1"/>
<sequence length="242" mass="25771">MVSVGNRGLPREEVPGAFDIGAHAYDKLVGANPGYHDHLRISARRMRIPGGGSGLRLLDAGCGTGASTAALLEAAPHAEIVAVDASAGMLAQAAAKSWPATVRFVHSPIEAIAEVGVHGPFDGILAAYLLRNLADPDAQLRAFRDVLRPGGTLAVHEYSVRDSRAAAAIWNAVCWGVIIPAGWRQTRDSALYRHLWRSVNAFDGAAAFQRRLTAAGFTGVHSETMPGWQRDIVHTFLADAPR</sequence>
<keyword evidence="2" id="KW-1185">Reference proteome</keyword>
<dbReference type="GO" id="GO:0008168">
    <property type="term" value="F:methyltransferase activity"/>
    <property type="evidence" value="ECO:0007669"/>
    <property type="project" value="UniProtKB-KW"/>
</dbReference>
<evidence type="ECO:0000313" key="1">
    <source>
        <dbReference type="EMBL" id="MCX2937328.1"/>
    </source>
</evidence>
<accession>A0ABT3SCV2</accession>
<evidence type="ECO:0000313" key="2">
    <source>
        <dbReference type="Proteomes" id="UP001300745"/>
    </source>
</evidence>
<dbReference type="EMBL" id="JAPJDO010000008">
    <property type="protein sequence ID" value="MCX2937328.1"/>
    <property type="molecule type" value="Genomic_DNA"/>
</dbReference>